<dbReference type="Pfam" id="PF00041">
    <property type="entry name" value="fn3"/>
    <property type="match status" value="1"/>
</dbReference>
<evidence type="ECO:0008006" key="8">
    <source>
        <dbReference type="Google" id="ProtNLM"/>
    </source>
</evidence>
<reference evidence="6" key="1">
    <citation type="journal article" date="2014" name="Nat. Commun.">
        <title>The rainbow trout genome provides novel insights into evolution after whole-genome duplication in vertebrates.</title>
        <authorList>
            <person name="Berthelot C."/>
            <person name="Brunet F."/>
            <person name="Chalopin D."/>
            <person name="Juanchich A."/>
            <person name="Bernard M."/>
            <person name="Noel B."/>
            <person name="Bento P."/>
            <person name="Da Silva C."/>
            <person name="Labadie K."/>
            <person name="Alberti A."/>
            <person name="Aury J.M."/>
            <person name="Louis A."/>
            <person name="Dehais P."/>
            <person name="Bardou P."/>
            <person name="Montfort J."/>
            <person name="Klopp C."/>
            <person name="Cabau C."/>
            <person name="Gaspin C."/>
            <person name="Thorgaard G.H."/>
            <person name="Boussaha M."/>
            <person name="Quillet E."/>
            <person name="Guyomard R."/>
            <person name="Galiana D."/>
            <person name="Bobe J."/>
            <person name="Volff J.N."/>
            <person name="Genet C."/>
            <person name="Wincker P."/>
            <person name="Jaillon O."/>
            <person name="Roest Crollius H."/>
            <person name="Guiguen Y."/>
        </authorList>
    </citation>
    <scope>NUCLEOTIDE SEQUENCE [LARGE SCALE GENOMIC DNA]</scope>
</reference>
<evidence type="ECO:0000256" key="2">
    <source>
        <dbReference type="ARBA" id="ARBA00023319"/>
    </source>
</evidence>
<dbReference type="InterPro" id="IPR036116">
    <property type="entry name" value="FN3_sf"/>
</dbReference>
<evidence type="ECO:0000259" key="5">
    <source>
        <dbReference type="PROSITE" id="PS50853"/>
    </source>
</evidence>
<evidence type="ECO:0000313" key="6">
    <source>
        <dbReference type="EMBL" id="CDQ97905.1"/>
    </source>
</evidence>
<evidence type="ECO:0000256" key="1">
    <source>
        <dbReference type="ARBA" id="ARBA00022737"/>
    </source>
</evidence>
<dbReference type="InterPro" id="IPR003961">
    <property type="entry name" value="FN3_dom"/>
</dbReference>
<dbReference type="InterPro" id="IPR003599">
    <property type="entry name" value="Ig_sub"/>
</dbReference>
<dbReference type="PROSITE" id="PS50853">
    <property type="entry name" value="FN3"/>
    <property type="match status" value="1"/>
</dbReference>
<dbReference type="PROSITE" id="PS50835">
    <property type="entry name" value="IG_LIKE"/>
    <property type="match status" value="1"/>
</dbReference>
<dbReference type="InterPro" id="IPR013783">
    <property type="entry name" value="Ig-like_fold"/>
</dbReference>
<dbReference type="SMART" id="SM00409">
    <property type="entry name" value="IG"/>
    <property type="match status" value="1"/>
</dbReference>
<evidence type="ECO:0000259" key="4">
    <source>
        <dbReference type="PROSITE" id="PS50835"/>
    </source>
</evidence>
<accession>A0A060Z9D5</accession>
<evidence type="ECO:0000313" key="7">
    <source>
        <dbReference type="Proteomes" id="UP000193380"/>
    </source>
</evidence>
<feature type="domain" description="Fibronectin type-III" evidence="5">
    <location>
        <begin position="126"/>
        <end position="221"/>
    </location>
</feature>
<protein>
    <recommendedName>
        <fullName evidence="8">Fibronectin type-III domain-containing protein</fullName>
    </recommendedName>
</protein>
<dbReference type="PaxDb" id="8022-A0A060Z9D5"/>
<comment type="similarity">
    <text evidence="3">Belongs to the immunoglobulin superfamily. MyBP family.</text>
</comment>
<evidence type="ECO:0000256" key="3">
    <source>
        <dbReference type="ARBA" id="ARBA00038352"/>
    </source>
</evidence>
<dbReference type="InterPro" id="IPR036179">
    <property type="entry name" value="Ig-like_dom_sf"/>
</dbReference>
<dbReference type="PANTHER" id="PTHR13817">
    <property type="entry name" value="TITIN"/>
    <property type="match status" value="1"/>
</dbReference>
<gene>
    <name evidence="6" type="ORF">GSONMT00002815001</name>
</gene>
<dbReference type="EMBL" id="FR933868">
    <property type="protein sequence ID" value="CDQ97905.1"/>
    <property type="molecule type" value="Genomic_DNA"/>
</dbReference>
<keyword evidence="1" id="KW-0677">Repeat</keyword>
<dbReference type="AlphaFoldDB" id="A0A060Z9D5"/>
<dbReference type="PRINTS" id="PR00014">
    <property type="entry name" value="FNTYPEIII"/>
</dbReference>
<name>A0A060Z9D5_ONCMY</name>
<keyword evidence="2" id="KW-0393">Immunoglobulin domain</keyword>
<reference evidence="6" key="2">
    <citation type="submission" date="2014-03" db="EMBL/GenBank/DDBJ databases">
        <authorList>
            <person name="Genoscope - CEA"/>
        </authorList>
    </citation>
    <scope>NUCLEOTIDE SEQUENCE</scope>
</reference>
<dbReference type="SUPFAM" id="SSF49265">
    <property type="entry name" value="Fibronectin type III"/>
    <property type="match status" value="1"/>
</dbReference>
<dbReference type="CDD" id="cd00063">
    <property type="entry name" value="FN3"/>
    <property type="match status" value="1"/>
</dbReference>
<dbReference type="Gene3D" id="2.60.40.10">
    <property type="entry name" value="Immunoglobulins"/>
    <property type="match status" value="2"/>
</dbReference>
<dbReference type="InterPro" id="IPR050964">
    <property type="entry name" value="Striated_Muscle_Regulatory"/>
</dbReference>
<dbReference type="InterPro" id="IPR007110">
    <property type="entry name" value="Ig-like_dom"/>
</dbReference>
<feature type="domain" description="Ig-like" evidence="4">
    <location>
        <begin position="29"/>
        <end position="117"/>
    </location>
</feature>
<dbReference type="Pfam" id="PF07679">
    <property type="entry name" value="I-set"/>
    <property type="match status" value="1"/>
</dbReference>
<dbReference type="FunFam" id="2.60.40.10:FF:000031">
    <property type="entry name" value="Myosin-binding protein C, slow type"/>
    <property type="match status" value="1"/>
</dbReference>
<dbReference type="InterPro" id="IPR013098">
    <property type="entry name" value="Ig_I-set"/>
</dbReference>
<dbReference type="Proteomes" id="UP000193380">
    <property type="component" value="Unassembled WGS sequence"/>
</dbReference>
<dbReference type="FunFam" id="2.60.40.10:FF:000062">
    <property type="entry name" value="Myosin-binding protein C, slow type"/>
    <property type="match status" value="1"/>
</dbReference>
<dbReference type="SMART" id="SM00060">
    <property type="entry name" value="FN3"/>
    <property type="match status" value="1"/>
</dbReference>
<organism evidence="6 7">
    <name type="scientific">Oncorhynchus mykiss</name>
    <name type="common">Rainbow trout</name>
    <name type="synonym">Salmo gairdneri</name>
    <dbReference type="NCBI Taxonomy" id="8022"/>
    <lineage>
        <taxon>Eukaryota</taxon>
        <taxon>Metazoa</taxon>
        <taxon>Chordata</taxon>
        <taxon>Craniata</taxon>
        <taxon>Vertebrata</taxon>
        <taxon>Euteleostomi</taxon>
        <taxon>Actinopterygii</taxon>
        <taxon>Neopterygii</taxon>
        <taxon>Teleostei</taxon>
        <taxon>Protacanthopterygii</taxon>
        <taxon>Salmoniformes</taxon>
        <taxon>Salmonidae</taxon>
        <taxon>Salmoninae</taxon>
        <taxon>Oncorhynchus</taxon>
    </lineage>
</organism>
<dbReference type="PANTHER" id="PTHR13817:SF17">
    <property type="entry name" value="MYOSIN-BINDING PROTEIN C, FAST-TYPE"/>
    <property type="match status" value="1"/>
</dbReference>
<dbReference type="GO" id="GO:0031430">
    <property type="term" value="C:M band"/>
    <property type="evidence" value="ECO:0007669"/>
    <property type="project" value="TreeGrafter"/>
</dbReference>
<sequence>PLTHTVYTATSITSVLTFLSVSLHVSENPKIRLPRQLRTKFIRKVGEKINLVIPFQGKPRPVVNWLKDGEPLENKSVGIRTSDFDTILFIRSAERDHSGTYTLSVQIDNMQDKADIHIQIVDKPGPPINVMVTDVWGFNAALEWKPPKDTGNTDIIGYTIQKADKKTQGWFTVYEHNRRPSCTASDLVMGNEYSFRVFSENICGLSDEVAFSKNTAIIGKTGNTLQYYTILYPPAHSRKHAHTIAVQM</sequence>
<feature type="non-terminal residue" evidence="6">
    <location>
        <position position="1"/>
    </location>
</feature>
<proteinExistence type="inferred from homology"/>
<dbReference type="STRING" id="8022.A0A060Z9D5"/>
<dbReference type="SUPFAM" id="SSF48726">
    <property type="entry name" value="Immunoglobulin"/>
    <property type="match status" value="1"/>
</dbReference>
<dbReference type="GO" id="GO:0045214">
    <property type="term" value="P:sarcomere organization"/>
    <property type="evidence" value="ECO:0007669"/>
    <property type="project" value="TreeGrafter"/>
</dbReference>